<dbReference type="CDD" id="cd02440">
    <property type="entry name" value="AdoMet_MTases"/>
    <property type="match status" value="1"/>
</dbReference>
<name>X1VBP0_9ZZZZ</name>
<dbReference type="AlphaFoldDB" id="X1VBP0"/>
<evidence type="ECO:0000313" key="2">
    <source>
        <dbReference type="EMBL" id="GAJ03415.1"/>
    </source>
</evidence>
<reference evidence="2" key="1">
    <citation type="journal article" date="2014" name="Front. Microbiol.">
        <title>High frequency of phylogenetically diverse reductive dehalogenase-homologous genes in deep subseafloor sedimentary metagenomes.</title>
        <authorList>
            <person name="Kawai M."/>
            <person name="Futagami T."/>
            <person name="Toyoda A."/>
            <person name="Takaki Y."/>
            <person name="Nishi S."/>
            <person name="Hori S."/>
            <person name="Arai W."/>
            <person name="Tsubouchi T."/>
            <person name="Morono Y."/>
            <person name="Uchiyama I."/>
            <person name="Ito T."/>
            <person name="Fujiyama A."/>
            <person name="Inagaki F."/>
            <person name="Takami H."/>
        </authorList>
    </citation>
    <scope>NUCLEOTIDE SEQUENCE</scope>
    <source>
        <strain evidence="2">Expedition CK06-06</strain>
    </source>
</reference>
<feature type="domain" description="Methyltransferase" evidence="1">
    <location>
        <begin position="54"/>
        <end position="148"/>
    </location>
</feature>
<dbReference type="EMBL" id="BARW01032785">
    <property type="protein sequence ID" value="GAJ03415.1"/>
    <property type="molecule type" value="Genomic_DNA"/>
</dbReference>
<sequence>MNKEETRAKIKELGKWYQNIDINGVRTKASDVDPLKIWRKIRALLPEKLDGLRILDLGSNAGHYSCLMAIEGAEVIGINHANEFKAQAAFVREYFEEKHGKLNIKNIWEDIREIDFDALGEFDYVLASAIIHHIGIHKYKKYTPEIVEYQKKIIKRIHTKHFIIRTKNIPENCI</sequence>
<proteinExistence type="predicted"/>
<feature type="non-terminal residue" evidence="2">
    <location>
        <position position="174"/>
    </location>
</feature>
<dbReference type="Pfam" id="PF13649">
    <property type="entry name" value="Methyltransf_25"/>
    <property type="match status" value="1"/>
</dbReference>
<comment type="caution">
    <text evidence="2">The sequence shown here is derived from an EMBL/GenBank/DDBJ whole genome shotgun (WGS) entry which is preliminary data.</text>
</comment>
<evidence type="ECO:0000259" key="1">
    <source>
        <dbReference type="Pfam" id="PF13649"/>
    </source>
</evidence>
<gene>
    <name evidence="2" type="ORF">S12H4_51808</name>
</gene>
<dbReference type="InterPro" id="IPR029063">
    <property type="entry name" value="SAM-dependent_MTases_sf"/>
</dbReference>
<dbReference type="SUPFAM" id="SSF53335">
    <property type="entry name" value="S-adenosyl-L-methionine-dependent methyltransferases"/>
    <property type="match status" value="1"/>
</dbReference>
<organism evidence="2">
    <name type="scientific">marine sediment metagenome</name>
    <dbReference type="NCBI Taxonomy" id="412755"/>
    <lineage>
        <taxon>unclassified sequences</taxon>
        <taxon>metagenomes</taxon>
        <taxon>ecological metagenomes</taxon>
    </lineage>
</organism>
<accession>X1VBP0</accession>
<protein>
    <recommendedName>
        <fullName evidence="1">Methyltransferase domain-containing protein</fullName>
    </recommendedName>
</protein>
<dbReference type="InterPro" id="IPR041698">
    <property type="entry name" value="Methyltransf_25"/>
</dbReference>
<dbReference type="Gene3D" id="3.40.50.150">
    <property type="entry name" value="Vaccinia Virus protein VP39"/>
    <property type="match status" value="1"/>
</dbReference>